<dbReference type="Proteomes" id="UP000886885">
    <property type="component" value="Chromosome 6D"/>
</dbReference>
<dbReference type="Pfam" id="PF10270">
    <property type="entry name" value="MMgT"/>
    <property type="match status" value="1"/>
</dbReference>
<dbReference type="GO" id="GO:0072546">
    <property type="term" value="C:EMC complex"/>
    <property type="evidence" value="ECO:0007669"/>
    <property type="project" value="TreeGrafter"/>
</dbReference>
<keyword evidence="5" id="KW-0256">Endoplasmic reticulum</keyword>
<evidence type="ECO:0000256" key="7">
    <source>
        <dbReference type="ARBA" id="ARBA00023136"/>
    </source>
</evidence>
<comment type="similarity">
    <text evidence="2">Belongs to the membrane magnesium transporter (TC 1.A.67) family.</text>
</comment>
<name>A0A8X7ZH56_POPTO</name>
<keyword evidence="6 8" id="KW-1133">Transmembrane helix</keyword>
<evidence type="ECO:0000256" key="1">
    <source>
        <dbReference type="ARBA" id="ARBA00004477"/>
    </source>
</evidence>
<accession>A0A8X7ZH56</accession>
<evidence type="ECO:0000313" key="10">
    <source>
        <dbReference type="Proteomes" id="UP000886885"/>
    </source>
</evidence>
<protein>
    <recommendedName>
        <fullName evidence="11">Membrane magnesium transporter</fullName>
    </recommendedName>
</protein>
<proteinExistence type="inferred from homology"/>
<organism evidence="9 10">
    <name type="scientific">Populus tomentosa</name>
    <name type="common">Chinese white poplar</name>
    <dbReference type="NCBI Taxonomy" id="118781"/>
    <lineage>
        <taxon>Eukaryota</taxon>
        <taxon>Viridiplantae</taxon>
        <taxon>Streptophyta</taxon>
        <taxon>Embryophyta</taxon>
        <taxon>Tracheophyta</taxon>
        <taxon>Spermatophyta</taxon>
        <taxon>Magnoliopsida</taxon>
        <taxon>eudicotyledons</taxon>
        <taxon>Gunneridae</taxon>
        <taxon>Pentapetalae</taxon>
        <taxon>rosids</taxon>
        <taxon>fabids</taxon>
        <taxon>Malpighiales</taxon>
        <taxon>Salicaceae</taxon>
        <taxon>Saliceae</taxon>
        <taxon>Populus</taxon>
    </lineage>
</organism>
<gene>
    <name evidence="9" type="ORF">POTOM_025446</name>
</gene>
<comment type="subcellular location">
    <subcellularLocation>
        <location evidence="1">Endoplasmic reticulum membrane</location>
        <topology evidence="1">Multi-pass membrane protein</topology>
    </subcellularLocation>
</comment>
<evidence type="ECO:0000256" key="2">
    <source>
        <dbReference type="ARBA" id="ARBA00006109"/>
    </source>
</evidence>
<keyword evidence="4 8" id="KW-0812">Transmembrane</keyword>
<evidence type="ECO:0008006" key="11">
    <source>
        <dbReference type="Google" id="ProtNLM"/>
    </source>
</evidence>
<dbReference type="GO" id="GO:0005769">
    <property type="term" value="C:early endosome"/>
    <property type="evidence" value="ECO:0007669"/>
    <property type="project" value="TreeGrafter"/>
</dbReference>
<comment type="subunit">
    <text evidence="3">Component of the ER membrane protein complex (EMC).</text>
</comment>
<dbReference type="InterPro" id="IPR018937">
    <property type="entry name" value="MMgT"/>
</dbReference>
<dbReference type="PANTHER" id="PTHR21181">
    <property type="match status" value="1"/>
</dbReference>
<evidence type="ECO:0000256" key="3">
    <source>
        <dbReference type="ARBA" id="ARBA00011276"/>
    </source>
</evidence>
<feature type="transmembrane region" description="Helical" evidence="8">
    <location>
        <begin position="44"/>
        <end position="63"/>
    </location>
</feature>
<dbReference type="EMBL" id="JAAWWB010000012">
    <property type="protein sequence ID" value="KAG6769784.1"/>
    <property type="molecule type" value="Genomic_DNA"/>
</dbReference>
<dbReference type="GO" id="GO:0022890">
    <property type="term" value="F:inorganic cation transmembrane transporter activity"/>
    <property type="evidence" value="ECO:0007669"/>
    <property type="project" value="TreeGrafter"/>
</dbReference>
<reference evidence="9" key="1">
    <citation type="journal article" date="2020" name="bioRxiv">
        <title>Hybrid origin of Populus tomentosa Carr. identified through genome sequencing and phylogenomic analysis.</title>
        <authorList>
            <person name="An X."/>
            <person name="Gao K."/>
            <person name="Chen Z."/>
            <person name="Li J."/>
            <person name="Yang X."/>
            <person name="Yang X."/>
            <person name="Zhou J."/>
            <person name="Guo T."/>
            <person name="Zhao T."/>
            <person name="Huang S."/>
            <person name="Miao D."/>
            <person name="Khan W.U."/>
            <person name="Rao P."/>
            <person name="Ye M."/>
            <person name="Lei B."/>
            <person name="Liao W."/>
            <person name="Wang J."/>
            <person name="Ji L."/>
            <person name="Li Y."/>
            <person name="Guo B."/>
            <person name="Mustafa N.S."/>
            <person name="Li S."/>
            <person name="Yun Q."/>
            <person name="Keller S.R."/>
            <person name="Mao J."/>
            <person name="Zhang R."/>
            <person name="Strauss S.H."/>
        </authorList>
    </citation>
    <scope>NUCLEOTIDE SEQUENCE</scope>
    <source>
        <strain evidence="9">GM15</strain>
        <tissue evidence="9">Leaf</tissue>
    </source>
</reference>
<evidence type="ECO:0000256" key="8">
    <source>
        <dbReference type="SAM" id="Phobius"/>
    </source>
</evidence>
<evidence type="ECO:0000256" key="6">
    <source>
        <dbReference type="ARBA" id="ARBA00022989"/>
    </source>
</evidence>
<evidence type="ECO:0000256" key="4">
    <source>
        <dbReference type="ARBA" id="ARBA00022692"/>
    </source>
</evidence>
<evidence type="ECO:0000256" key="5">
    <source>
        <dbReference type="ARBA" id="ARBA00022824"/>
    </source>
</evidence>
<keyword evidence="10" id="KW-1185">Reference proteome</keyword>
<dbReference type="GO" id="GO:0005794">
    <property type="term" value="C:Golgi apparatus"/>
    <property type="evidence" value="ECO:0007669"/>
    <property type="project" value="TreeGrafter"/>
</dbReference>
<dbReference type="GO" id="GO:0005886">
    <property type="term" value="C:plasma membrane"/>
    <property type="evidence" value="ECO:0007669"/>
    <property type="project" value="TreeGrafter"/>
</dbReference>
<sequence length="202" mass="22233">MGFSVGFVMGLVGVLILSHAAYSTSQYRGLLKITEDEFSGPPFSVVVELIVGLVLCMWAALTVPGNFLSIHPHSDENSSRSRHSGCCYGCTHVGVFQNSVSHGAIGDGFFARQPGFHDLQPSWKSIRSRNQHEIKALRIGQYSLLTATGLFGLEGREGMHSICEKEDSFYKVDSSILHVLPVPSVLKSTRRRVLLGLINWRN</sequence>
<evidence type="ECO:0000313" key="9">
    <source>
        <dbReference type="EMBL" id="KAG6769784.1"/>
    </source>
</evidence>
<comment type="caution">
    <text evidence="9">The sequence shown here is derived from an EMBL/GenBank/DDBJ whole genome shotgun (WGS) entry which is preliminary data.</text>
</comment>
<dbReference type="OrthoDB" id="44756at2759"/>
<keyword evidence="7 8" id="KW-0472">Membrane</keyword>
<dbReference type="AlphaFoldDB" id="A0A8X7ZH56"/>
<dbReference type="PANTHER" id="PTHR21181:SF7">
    <property type="entry name" value="ER MEMBRANE PROTEIN COMPLEX SUBUNIT 5"/>
    <property type="match status" value="1"/>
</dbReference>